<evidence type="ECO:0000259" key="2">
    <source>
        <dbReference type="Pfam" id="PF26563"/>
    </source>
</evidence>
<dbReference type="InterPro" id="IPR059050">
    <property type="entry name" value="Rv3660c_N"/>
</dbReference>
<dbReference type="Pfam" id="PF26563">
    <property type="entry name" value="Rv3660c_N"/>
    <property type="match status" value="1"/>
</dbReference>
<gene>
    <name evidence="3" type="ORF">HCJ92_14355</name>
</gene>
<protein>
    <submittedName>
        <fullName evidence="3">Septum formation initiator</fullName>
    </submittedName>
</protein>
<proteinExistence type="predicted"/>
<dbReference type="InterPro" id="IPR027417">
    <property type="entry name" value="P-loop_NTPase"/>
</dbReference>
<dbReference type="SUPFAM" id="SSF52540">
    <property type="entry name" value="P-loop containing nucleoside triphosphate hydrolases"/>
    <property type="match status" value="1"/>
</dbReference>
<comment type="caution">
    <text evidence="3">The sequence shown here is derived from an EMBL/GenBank/DDBJ whole genome shotgun (WGS) entry which is preliminary data.</text>
</comment>
<dbReference type="NCBIfam" id="TIGR03815">
    <property type="entry name" value="CpaE_hom_Actino"/>
    <property type="match status" value="1"/>
</dbReference>
<evidence type="ECO:0000256" key="1">
    <source>
        <dbReference type="SAM" id="MobiDB-lite"/>
    </source>
</evidence>
<feature type="compositionally biased region" description="Low complexity" evidence="1">
    <location>
        <begin position="357"/>
        <end position="375"/>
    </location>
</feature>
<dbReference type="EMBL" id="JAAVJB010000112">
    <property type="protein sequence ID" value="NJP67452.1"/>
    <property type="molecule type" value="Genomic_DNA"/>
</dbReference>
<dbReference type="InterPro" id="IPR022521">
    <property type="entry name" value="Rv3660c"/>
</dbReference>
<organism evidence="3 4">
    <name type="scientific">Streptomyces spiramenti</name>
    <dbReference type="NCBI Taxonomy" id="2720606"/>
    <lineage>
        <taxon>Bacteria</taxon>
        <taxon>Bacillati</taxon>
        <taxon>Actinomycetota</taxon>
        <taxon>Actinomycetes</taxon>
        <taxon>Kitasatosporales</taxon>
        <taxon>Streptomycetaceae</taxon>
        <taxon>Streptomyces</taxon>
    </lineage>
</organism>
<feature type="domain" description="Rv3660c-like CheY-like N-terminal" evidence="2">
    <location>
        <begin position="10"/>
        <end position="115"/>
    </location>
</feature>
<dbReference type="PANTHER" id="PTHR43384:SF11">
    <property type="entry name" value="SEPTUM SITE DETERMINING PROTEIN"/>
    <property type="match status" value="1"/>
</dbReference>
<feature type="region of interest" description="Disordered" evidence="1">
    <location>
        <begin position="348"/>
        <end position="385"/>
    </location>
</feature>
<dbReference type="InterPro" id="IPR050625">
    <property type="entry name" value="ParA/MinD_ATPase"/>
</dbReference>
<dbReference type="Gene3D" id="3.40.50.300">
    <property type="entry name" value="P-loop containing nucleotide triphosphate hydrolases"/>
    <property type="match status" value="1"/>
</dbReference>
<dbReference type="PANTHER" id="PTHR43384">
    <property type="entry name" value="SEPTUM SITE-DETERMINING PROTEIN MIND HOMOLOG, CHLOROPLASTIC-RELATED"/>
    <property type="match status" value="1"/>
</dbReference>
<sequence>MTSPPPVLVLTEDEALLDDLLRLCAAANAPAEVVHGHEPAATAWTTARLVLVGDDWALAREQPPVRRPGVVLVGHNLDDHTIWQRGVAIGAEAVLHLPDAEKVLADRIADAVETAGDPALTIGVIPGRGGAGASTLAAALALAAARAGHPTTLVDGDPGSGGIDLLLGAERTDGPRWPDFVTTRGRMSWAAVAEALPRVHGVSMLSWTRAAGRHPTGEAMASVLAAARRGGGAVVVDLPRGTDEATTTALSRLDLGLLVVPGDLRSVAAARITATTAGRLVRDLRLVVRPGAALPATEVSRLLGLPLAGEIPDQRRLCPAADAGEPPGRDATAPFGRFCEALVHRTLPAPAGRAGNPSAPRAARSGEAGPAAAPAPFLPTQRRRA</sequence>
<name>A0ABX1AT39_9ACTN</name>
<keyword evidence="4" id="KW-1185">Reference proteome</keyword>
<dbReference type="Proteomes" id="UP000746503">
    <property type="component" value="Unassembled WGS sequence"/>
</dbReference>
<reference evidence="3 4" key="1">
    <citation type="submission" date="2020-03" db="EMBL/GenBank/DDBJ databases">
        <title>Draft genome of Streptomyces sp. ventii, isolated from the Axial Seamount in the Pacific Ocean, and resequencing of the two type strains Streptomyces lonarensis strain NCL 716 and Streptomyces bohaiensis strain 11A07.</title>
        <authorList>
            <person name="Loughran R.M."/>
            <person name="Pfannmuller K.M."/>
            <person name="Wasson B.J."/>
            <person name="Deadmond M.C."/>
            <person name="Paddock B.E."/>
            <person name="Koyack M.J."/>
            <person name="Gallegos D.A."/>
            <person name="Mitchell E.A."/>
            <person name="Ushijima B."/>
            <person name="Saw J.H."/>
            <person name="Mcphail K.L."/>
            <person name="Videau P."/>
        </authorList>
    </citation>
    <scope>NUCLEOTIDE SEQUENCE [LARGE SCALE GENOMIC DNA]</scope>
    <source>
        <strain evidence="4">5675061</strain>
    </source>
</reference>
<accession>A0ABX1AT39</accession>
<dbReference type="RefSeq" id="WP_167933976.1">
    <property type="nucleotide sequence ID" value="NZ_JAAVJB010000112.1"/>
</dbReference>
<evidence type="ECO:0000313" key="3">
    <source>
        <dbReference type="EMBL" id="NJP67452.1"/>
    </source>
</evidence>
<evidence type="ECO:0000313" key="4">
    <source>
        <dbReference type="Proteomes" id="UP000746503"/>
    </source>
</evidence>